<evidence type="ECO:0000313" key="1">
    <source>
        <dbReference type="EMBL" id="CAG8596980.1"/>
    </source>
</evidence>
<protein>
    <submittedName>
        <fullName evidence="1">14166_t:CDS:1</fullName>
    </submittedName>
</protein>
<sequence>MDNNNPQKLTHTVEILPAQSLEDEGSSTHYPNTTAQPKNIMNRVGAIFVHAPTSLPPLMDHKKAAKEFFASYRRFKEAIEQLVNFKKINMNTIQNPYSYGTKKGLSKNEEQDINHSKNDPPQINIGIYDFRRARQKNTLLVDKTFIKAIR</sequence>
<reference evidence="1" key="1">
    <citation type="submission" date="2021-06" db="EMBL/GenBank/DDBJ databases">
        <authorList>
            <person name="Kallberg Y."/>
            <person name="Tangrot J."/>
            <person name="Rosling A."/>
        </authorList>
    </citation>
    <scope>NUCLEOTIDE SEQUENCE</scope>
    <source>
        <strain evidence="1">28 12/20/2015</strain>
    </source>
</reference>
<proteinExistence type="predicted"/>
<organism evidence="1 2">
    <name type="scientific">Cetraspora pellucida</name>
    <dbReference type="NCBI Taxonomy" id="1433469"/>
    <lineage>
        <taxon>Eukaryota</taxon>
        <taxon>Fungi</taxon>
        <taxon>Fungi incertae sedis</taxon>
        <taxon>Mucoromycota</taxon>
        <taxon>Glomeromycotina</taxon>
        <taxon>Glomeromycetes</taxon>
        <taxon>Diversisporales</taxon>
        <taxon>Gigasporaceae</taxon>
        <taxon>Cetraspora</taxon>
    </lineage>
</organism>
<evidence type="ECO:0000313" key="2">
    <source>
        <dbReference type="Proteomes" id="UP000789366"/>
    </source>
</evidence>
<name>A0ACA9MTA9_9GLOM</name>
<dbReference type="Proteomes" id="UP000789366">
    <property type="component" value="Unassembled WGS sequence"/>
</dbReference>
<gene>
    <name evidence="1" type="ORF">SPELUC_LOCUS6963</name>
</gene>
<keyword evidence="2" id="KW-1185">Reference proteome</keyword>
<feature type="non-terminal residue" evidence="1">
    <location>
        <position position="150"/>
    </location>
</feature>
<comment type="caution">
    <text evidence="1">The sequence shown here is derived from an EMBL/GenBank/DDBJ whole genome shotgun (WGS) entry which is preliminary data.</text>
</comment>
<dbReference type="EMBL" id="CAJVPW010008774">
    <property type="protein sequence ID" value="CAG8596980.1"/>
    <property type="molecule type" value="Genomic_DNA"/>
</dbReference>
<accession>A0ACA9MTA9</accession>